<sequence>MNPPPPLAGSILETIGNTPLVELRRLSTRLGLTGRLLAKLEYFSPGASKKDRVALEIVRTAKADGSLAEGQAVVELTSGNTGTGLAIVCRALGHPFVAVMSRGNSVERARMMAALGAEVVLVDQAPGSLPGRVSGEDLARVDEVAGRVVADRGAFRARQFEREGSVLAHERHTGPELWEQSGGDLDAYVDCPGTSGSLTGVARALKARDPAIRVFAVEPGGAAVLAGHPPTDPGHRIQGAGYARSGADLPLFDPGLVDGYLTVGDEEAIGAARMLAEEEGIFAGFSTGAHLAAAIRLLGGEAEGASIAFLACDGGLKYLSTDLYP</sequence>
<comment type="cofactor">
    <cofactor evidence="1">
        <name>pyridoxal 5'-phosphate</name>
        <dbReference type="ChEBI" id="CHEBI:597326"/>
    </cofactor>
</comment>
<dbReference type="Gene3D" id="3.40.50.1100">
    <property type="match status" value="2"/>
</dbReference>
<accession>A0A518HAD1</accession>
<evidence type="ECO:0000256" key="1">
    <source>
        <dbReference type="ARBA" id="ARBA00001933"/>
    </source>
</evidence>
<evidence type="ECO:0000256" key="2">
    <source>
        <dbReference type="ARBA" id="ARBA00022898"/>
    </source>
</evidence>
<evidence type="ECO:0000313" key="5">
    <source>
        <dbReference type="Proteomes" id="UP000317835"/>
    </source>
</evidence>
<protein>
    <submittedName>
        <fullName evidence="4">Cysteine synthase</fullName>
        <ecNumber evidence="4">2.5.1.47</ecNumber>
    </submittedName>
</protein>
<dbReference type="SUPFAM" id="SSF53686">
    <property type="entry name" value="Tryptophan synthase beta subunit-like PLP-dependent enzymes"/>
    <property type="match status" value="1"/>
</dbReference>
<gene>
    <name evidence="4" type="primary">cysK</name>
    <name evidence="4" type="ORF">ElP_57620</name>
</gene>
<feature type="domain" description="Tryptophan synthase beta chain-like PALP" evidence="3">
    <location>
        <begin position="12"/>
        <end position="313"/>
    </location>
</feature>
<dbReference type="Proteomes" id="UP000317835">
    <property type="component" value="Chromosome"/>
</dbReference>
<dbReference type="PANTHER" id="PTHR10314">
    <property type="entry name" value="CYSTATHIONINE BETA-SYNTHASE"/>
    <property type="match status" value="1"/>
</dbReference>
<name>A0A518HAD1_9BACT</name>
<dbReference type="InterPro" id="IPR036052">
    <property type="entry name" value="TrpB-like_PALP_sf"/>
</dbReference>
<dbReference type="RefSeq" id="WP_145275863.1">
    <property type="nucleotide sequence ID" value="NZ_CP036426.1"/>
</dbReference>
<dbReference type="EC" id="2.5.1.47" evidence="4"/>
<dbReference type="AlphaFoldDB" id="A0A518HAD1"/>
<dbReference type="Pfam" id="PF00291">
    <property type="entry name" value="PALP"/>
    <property type="match status" value="1"/>
</dbReference>
<dbReference type="CDD" id="cd01561">
    <property type="entry name" value="CBS_like"/>
    <property type="match status" value="1"/>
</dbReference>
<keyword evidence="5" id="KW-1185">Reference proteome</keyword>
<dbReference type="EMBL" id="CP036426">
    <property type="protein sequence ID" value="QDV37815.1"/>
    <property type="molecule type" value="Genomic_DNA"/>
</dbReference>
<reference evidence="4 5" key="1">
    <citation type="submission" date="2019-02" db="EMBL/GenBank/DDBJ databases">
        <title>Deep-cultivation of Planctomycetes and their phenomic and genomic characterization uncovers novel biology.</title>
        <authorList>
            <person name="Wiegand S."/>
            <person name="Jogler M."/>
            <person name="Boedeker C."/>
            <person name="Pinto D."/>
            <person name="Vollmers J."/>
            <person name="Rivas-Marin E."/>
            <person name="Kohn T."/>
            <person name="Peeters S.H."/>
            <person name="Heuer A."/>
            <person name="Rast P."/>
            <person name="Oberbeckmann S."/>
            <person name="Bunk B."/>
            <person name="Jeske O."/>
            <person name="Meyerdierks A."/>
            <person name="Storesund J.E."/>
            <person name="Kallscheuer N."/>
            <person name="Luecker S."/>
            <person name="Lage O.M."/>
            <person name="Pohl T."/>
            <person name="Merkel B.J."/>
            <person name="Hornburger P."/>
            <person name="Mueller R.-W."/>
            <person name="Bruemmer F."/>
            <person name="Labrenz M."/>
            <person name="Spormann A.M."/>
            <person name="Op den Camp H."/>
            <person name="Overmann J."/>
            <person name="Amann R."/>
            <person name="Jetten M.S.M."/>
            <person name="Mascher T."/>
            <person name="Medema M.H."/>
            <person name="Devos D.P."/>
            <person name="Kaster A.-K."/>
            <person name="Ovreas L."/>
            <person name="Rohde M."/>
            <person name="Galperin M.Y."/>
            <person name="Jogler C."/>
        </authorList>
    </citation>
    <scope>NUCLEOTIDE SEQUENCE [LARGE SCALE GENOMIC DNA]</scope>
    <source>
        <strain evidence="4 5">ElP</strain>
    </source>
</reference>
<organism evidence="4 5">
    <name type="scientific">Tautonia plasticadhaerens</name>
    <dbReference type="NCBI Taxonomy" id="2527974"/>
    <lineage>
        <taxon>Bacteria</taxon>
        <taxon>Pseudomonadati</taxon>
        <taxon>Planctomycetota</taxon>
        <taxon>Planctomycetia</taxon>
        <taxon>Isosphaerales</taxon>
        <taxon>Isosphaeraceae</taxon>
        <taxon>Tautonia</taxon>
    </lineage>
</organism>
<proteinExistence type="predicted"/>
<evidence type="ECO:0000313" key="4">
    <source>
        <dbReference type="EMBL" id="QDV37815.1"/>
    </source>
</evidence>
<dbReference type="OrthoDB" id="9808024at2"/>
<dbReference type="KEGG" id="tpla:ElP_57620"/>
<keyword evidence="2" id="KW-0663">Pyridoxal phosphate</keyword>
<dbReference type="InterPro" id="IPR050214">
    <property type="entry name" value="Cys_Synth/Cystath_Beta-Synth"/>
</dbReference>
<dbReference type="GO" id="GO:0004124">
    <property type="term" value="F:cysteine synthase activity"/>
    <property type="evidence" value="ECO:0007669"/>
    <property type="project" value="UniProtKB-EC"/>
</dbReference>
<dbReference type="InterPro" id="IPR001926">
    <property type="entry name" value="TrpB-like_PALP"/>
</dbReference>
<keyword evidence="4" id="KW-0808">Transferase</keyword>
<evidence type="ECO:0000259" key="3">
    <source>
        <dbReference type="Pfam" id="PF00291"/>
    </source>
</evidence>